<evidence type="ECO:0000256" key="1">
    <source>
        <dbReference type="SAM" id="MobiDB-lite"/>
    </source>
</evidence>
<accession>A0A834SEE9</accession>
<feature type="compositionally biased region" description="Basic and acidic residues" evidence="1">
    <location>
        <begin position="46"/>
        <end position="56"/>
    </location>
</feature>
<name>A0A834SEE9_9FABA</name>
<proteinExistence type="predicted"/>
<dbReference type="AlphaFoldDB" id="A0A834SEE9"/>
<dbReference type="Proteomes" id="UP000634136">
    <property type="component" value="Unassembled WGS sequence"/>
</dbReference>
<sequence>MAPSSYAMFLANAMPAVPDSVGTSQPLAKKGSRNTASSLGPGPLEITHEYLTRHLH</sequence>
<organism evidence="2 3">
    <name type="scientific">Senna tora</name>
    <dbReference type="NCBI Taxonomy" id="362788"/>
    <lineage>
        <taxon>Eukaryota</taxon>
        <taxon>Viridiplantae</taxon>
        <taxon>Streptophyta</taxon>
        <taxon>Embryophyta</taxon>
        <taxon>Tracheophyta</taxon>
        <taxon>Spermatophyta</taxon>
        <taxon>Magnoliopsida</taxon>
        <taxon>eudicotyledons</taxon>
        <taxon>Gunneridae</taxon>
        <taxon>Pentapetalae</taxon>
        <taxon>rosids</taxon>
        <taxon>fabids</taxon>
        <taxon>Fabales</taxon>
        <taxon>Fabaceae</taxon>
        <taxon>Caesalpinioideae</taxon>
        <taxon>Cassia clade</taxon>
        <taxon>Senna</taxon>
    </lineage>
</organism>
<dbReference type="EMBL" id="JAAIUW010000013">
    <property type="protein sequence ID" value="KAF7801871.1"/>
    <property type="molecule type" value="Genomic_DNA"/>
</dbReference>
<evidence type="ECO:0000313" key="3">
    <source>
        <dbReference type="Proteomes" id="UP000634136"/>
    </source>
</evidence>
<gene>
    <name evidence="2" type="ORF">G2W53_040982</name>
</gene>
<feature type="region of interest" description="Disordered" evidence="1">
    <location>
        <begin position="19"/>
        <end position="56"/>
    </location>
</feature>
<reference evidence="2" key="1">
    <citation type="submission" date="2020-09" db="EMBL/GenBank/DDBJ databases">
        <title>Genome-Enabled Discovery of Anthraquinone Biosynthesis in Senna tora.</title>
        <authorList>
            <person name="Kang S.-H."/>
            <person name="Pandey R.P."/>
            <person name="Lee C.-M."/>
            <person name="Sim J.-S."/>
            <person name="Jeong J.-T."/>
            <person name="Choi B.-S."/>
            <person name="Jung M."/>
            <person name="Ginzburg D."/>
            <person name="Zhao K."/>
            <person name="Won S.Y."/>
            <person name="Oh T.-J."/>
            <person name="Yu Y."/>
            <person name="Kim N.-H."/>
            <person name="Lee O.R."/>
            <person name="Lee T.-H."/>
            <person name="Bashyal P."/>
            <person name="Kim T.-S."/>
            <person name="Lee W.-H."/>
            <person name="Kawkins C."/>
            <person name="Kim C.-K."/>
            <person name="Kim J.S."/>
            <person name="Ahn B.O."/>
            <person name="Rhee S.Y."/>
            <person name="Sohng J.K."/>
        </authorList>
    </citation>
    <scope>NUCLEOTIDE SEQUENCE</scope>
    <source>
        <tissue evidence="2">Leaf</tissue>
    </source>
</reference>
<evidence type="ECO:0000313" key="2">
    <source>
        <dbReference type="EMBL" id="KAF7801871.1"/>
    </source>
</evidence>
<keyword evidence="3" id="KW-1185">Reference proteome</keyword>
<comment type="caution">
    <text evidence="2">The sequence shown here is derived from an EMBL/GenBank/DDBJ whole genome shotgun (WGS) entry which is preliminary data.</text>
</comment>
<protein>
    <submittedName>
        <fullName evidence="2">Uncharacterized protein</fullName>
    </submittedName>
</protein>